<reference evidence="4 5" key="1">
    <citation type="submission" date="2018-06" db="EMBL/GenBank/DDBJ databases">
        <title>Three novel Pseudomonas species isolated from symptomatic oak.</title>
        <authorList>
            <person name="Bueno-Gonzalez V."/>
            <person name="Brady C."/>
        </authorList>
    </citation>
    <scope>NUCLEOTIDE SEQUENCE [LARGE SCALE GENOMIC DNA]</scope>
    <source>
        <strain evidence="4 5">P9A</strain>
    </source>
</reference>
<evidence type="ECO:0000256" key="1">
    <source>
        <dbReference type="SAM" id="MobiDB-lite"/>
    </source>
</evidence>
<dbReference type="GO" id="GO:0006313">
    <property type="term" value="P:DNA transposition"/>
    <property type="evidence" value="ECO:0007669"/>
    <property type="project" value="InterPro"/>
</dbReference>
<feature type="domain" description="Transposase IS4 N-terminal" evidence="3">
    <location>
        <begin position="3"/>
        <end position="73"/>
    </location>
</feature>
<dbReference type="AlphaFoldDB" id="A0A4Q9QES4"/>
<dbReference type="Pfam" id="PF01609">
    <property type="entry name" value="DDE_Tnp_1"/>
    <property type="match status" value="1"/>
</dbReference>
<dbReference type="InterPro" id="IPR024473">
    <property type="entry name" value="Transposases_IS4_N"/>
</dbReference>
<feature type="region of interest" description="Disordered" evidence="1">
    <location>
        <begin position="382"/>
        <end position="405"/>
    </location>
</feature>
<dbReference type="InterPro" id="IPR047952">
    <property type="entry name" value="Transpos_IS4"/>
</dbReference>
<dbReference type="GO" id="GO:0004803">
    <property type="term" value="F:transposase activity"/>
    <property type="evidence" value="ECO:0007669"/>
    <property type="project" value="InterPro"/>
</dbReference>
<name>A0A4Q9QES4_9GAMM</name>
<feature type="domain" description="Transposase IS4-like" evidence="2">
    <location>
        <begin position="96"/>
        <end position="317"/>
    </location>
</feature>
<dbReference type="NCBIfam" id="NF033592">
    <property type="entry name" value="transpos_IS4_1"/>
    <property type="match status" value="1"/>
</dbReference>
<evidence type="ECO:0000313" key="5">
    <source>
        <dbReference type="Proteomes" id="UP000292302"/>
    </source>
</evidence>
<dbReference type="PANTHER" id="PTHR37529">
    <property type="entry name" value="TRANSPOSASE INSG FOR INSERTION SEQUENCE ELEMENT IS4-RELATED"/>
    <property type="match status" value="1"/>
</dbReference>
<dbReference type="PANTHER" id="PTHR37529:SF1">
    <property type="entry name" value="TRANSPOSASE INSG FOR INSERTION SEQUENCE ELEMENT IS4-RELATED"/>
    <property type="match status" value="1"/>
</dbReference>
<dbReference type="EMBL" id="QJUI01000052">
    <property type="protein sequence ID" value="TBU70982.1"/>
    <property type="molecule type" value="Genomic_DNA"/>
</dbReference>
<proteinExistence type="predicted"/>
<dbReference type="InterPro" id="IPR002559">
    <property type="entry name" value="Transposase_11"/>
</dbReference>
<sequence length="405" mass="46461">MRLTGTVSLRRRRLPAERIVWLVVGMALFKNEPIWLIVQQLGLSDGQGLAPVPSAAVQARQRLGEAPLEALFEQLAQAWLATEPPACARFHGLRSFAVDGVVWSMPDTPENREAFSSGKNQHGVSNWPQARGVCLMDTYSHLIRAARFGSFAVGELSFARELAQAVGDHSLTIFDRAYYSATFLLDWQRQGAERHWLMRAKSTLRHDIVKTFGPGDWLVRLPVSPQARRQQPQLPEYWQARLIERRVDGKPRRYLSSLCDPHRYPADQVAAHYRERWEIELGYREIKQGLQDGGLLRSKLPELARQELWGTLLAYNLIRQEMHLMAEELEIPPQRLSFQWLAIAIAGALRYCPTQTPATIPQRLAELRIQARHFVLPPRRERHYPRVVKPKPTKYPKKKNASQLN</sequence>
<evidence type="ECO:0000313" key="4">
    <source>
        <dbReference type="EMBL" id="TBU70982.1"/>
    </source>
</evidence>
<dbReference type="InterPro" id="IPR012337">
    <property type="entry name" value="RNaseH-like_sf"/>
</dbReference>
<accession>A0A4Q9QES4</accession>
<dbReference type="SUPFAM" id="SSF53098">
    <property type="entry name" value="Ribonuclease H-like"/>
    <property type="match status" value="1"/>
</dbReference>
<dbReference type="Pfam" id="PF13006">
    <property type="entry name" value="Nterm_IS4"/>
    <property type="match status" value="1"/>
</dbReference>
<evidence type="ECO:0000259" key="3">
    <source>
        <dbReference type="Pfam" id="PF13006"/>
    </source>
</evidence>
<dbReference type="GO" id="GO:0003677">
    <property type="term" value="F:DNA binding"/>
    <property type="evidence" value="ECO:0007669"/>
    <property type="project" value="InterPro"/>
</dbReference>
<gene>
    <name evidence="4" type="ORF">DNK06_25015</name>
</gene>
<organism evidence="4 5">
    <name type="scientific">Phytopseudomonas daroniae</name>
    <dbReference type="NCBI Taxonomy" id="2487519"/>
    <lineage>
        <taxon>Bacteria</taxon>
        <taxon>Pseudomonadati</taxon>
        <taxon>Pseudomonadota</taxon>
        <taxon>Gammaproteobacteria</taxon>
        <taxon>Pseudomonadales</taxon>
        <taxon>Pseudomonadaceae</taxon>
        <taxon>Phytopseudomonas</taxon>
    </lineage>
</organism>
<dbReference type="Proteomes" id="UP000292302">
    <property type="component" value="Unassembled WGS sequence"/>
</dbReference>
<keyword evidence="5" id="KW-1185">Reference proteome</keyword>
<evidence type="ECO:0000259" key="2">
    <source>
        <dbReference type="Pfam" id="PF01609"/>
    </source>
</evidence>
<protein>
    <submittedName>
        <fullName evidence="4">IS4 family transposase</fullName>
    </submittedName>
</protein>
<comment type="caution">
    <text evidence="4">The sequence shown here is derived from an EMBL/GenBank/DDBJ whole genome shotgun (WGS) entry which is preliminary data.</text>
</comment>